<organism evidence="10 11">
    <name type="scientific">Candidatus Acidiferrum panamense</name>
    <dbReference type="NCBI Taxonomy" id="2741543"/>
    <lineage>
        <taxon>Bacteria</taxon>
        <taxon>Pseudomonadati</taxon>
        <taxon>Acidobacteriota</taxon>
        <taxon>Terriglobia</taxon>
        <taxon>Candidatus Acidiferrales</taxon>
        <taxon>Candidatus Acidiferrum</taxon>
    </lineage>
</organism>
<feature type="domain" description="ABC3 transporter permease C-terminal" evidence="8">
    <location>
        <begin position="208"/>
        <end position="329"/>
    </location>
</feature>
<dbReference type="Proteomes" id="UP000567293">
    <property type="component" value="Unassembled WGS sequence"/>
</dbReference>
<dbReference type="EMBL" id="JACDQQ010002180">
    <property type="protein sequence ID" value="MBA0087783.1"/>
    <property type="molecule type" value="Genomic_DNA"/>
</dbReference>
<evidence type="ECO:0000256" key="3">
    <source>
        <dbReference type="ARBA" id="ARBA00022692"/>
    </source>
</evidence>
<evidence type="ECO:0000256" key="6">
    <source>
        <dbReference type="ARBA" id="ARBA00038076"/>
    </source>
</evidence>
<feature type="transmembrane region" description="Helical" evidence="7">
    <location>
        <begin position="353"/>
        <end position="373"/>
    </location>
</feature>
<comment type="similarity">
    <text evidence="6">Belongs to the ABC-4 integral membrane protein family.</text>
</comment>
<feature type="transmembrane region" description="Helical" evidence="7">
    <location>
        <begin position="302"/>
        <end position="325"/>
    </location>
</feature>
<evidence type="ECO:0000259" key="8">
    <source>
        <dbReference type="Pfam" id="PF02687"/>
    </source>
</evidence>
<dbReference type="PANTHER" id="PTHR30572:SF4">
    <property type="entry name" value="ABC TRANSPORTER PERMEASE YTRF"/>
    <property type="match status" value="1"/>
</dbReference>
<keyword evidence="3 7" id="KW-0812">Transmembrane</keyword>
<accession>A0A7V8NUJ0</accession>
<dbReference type="Pfam" id="PF12704">
    <property type="entry name" value="MacB_PCD"/>
    <property type="match status" value="1"/>
</dbReference>
<evidence type="ECO:0000256" key="5">
    <source>
        <dbReference type="ARBA" id="ARBA00023136"/>
    </source>
</evidence>
<dbReference type="InterPro" id="IPR050250">
    <property type="entry name" value="Macrolide_Exporter_MacB"/>
</dbReference>
<comment type="subcellular location">
    <subcellularLocation>
        <location evidence="1">Cell membrane</location>
        <topology evidence="1">Multi-pass membrane protein</topology>
    </subcellularLocation>
</comment>
<feature type="domain" description="MacB-like periplasmic core" evidence="9">
    <location>
        <begin position="16"/>
        <end position="166"/>
    </location>
</feature>
<keyword evidence="11" id="KW-1185">Reference proteome</keyword>
<dbReference type="InterPro" id="IPR003838">
    <property type="entry name" value="ABC3_permease_C"/>
</dbReference>
<evidence type="ECO:0000313" key="11">
    <source>
        <dbReference type="Proteomes" id="UP000567293"/>
    </source>
</evidence>
<keyword evidence="2" id="KW-1003">Cell membrane</keyword>
<dbReference type="InterPro" id="IPR025857">
    <property type="entry name" value="MacB_PCD"/>
</dbReference>
<sequence length="474" mass="51596">IDINSIAPAAFFDWRKEARSFDRLAAYAWQEVNLTGDGNPQKVNAFRISANLFETLGVQPQLGRGFVSEEQEPGKDQEIVLGHALWEQRYASDPQILGKNIKVDSKSYTVVGVMGKGFDFPLPAEAWIPLAMDLKERQSRDNRWLMVLGHLKPGVSFSEASAEMQAIAQREADAYPEANKGWQLRAALLPEFMTGTLTTQYTWLLMGAVAFVLLIACADVANVQFARVAGRSNEFAVRAALGGSRWRVIRQLLIESVLLSGCGAVLGLFLAQWAIQMILSHMPPDVARFVAGWKTIGLDSGAFLFTLAIVAISGVLSGIAPSLLASRENLAESLKESGRGSTSSRAHGRLRGALVVAEISLALVLLVGAGLLVQNFKGLLSVNESYSPRTLLTMNLTLPRKQYATPPQQLAFFEQVLQRLNGLPGAESAAIVTHVPYSEGGMVGEDIFSVQEHPATKRGEQQDAIVQNISPSYF</sequence>
<evidence type="ECO:0000256" key="1">
    <source>
        <dbReference type="ARBA" id="ARBA00004651"/>
    </source>
</evidence>
<gene>
    <name evidence="10" type="ORF">HRJ53_22585</name>
</gene>
<feature type="transmembrane region" description="Helical" evidence="7">
    <location>
        <begin position="252"/>
        <end position="275"/>
    </location>
</feature>
<feature type="non-terminal residue" evidence="10">
    <location>
        <position position="474"/>
    </location>
</feature>
<dbReference type="PANTHER" id="PTHR30572">
    <property type="entry name" value="MEMBRANE COMPONENT OF TRANSPORTER-RELATED"/>
    <property type="match status" value="1"/>
</dbReference>
<keyword evidence="5 7" id="KW-0472">Membrane</keyword>
<feature type="non-terminal residue" evidence="10">
    <location>
        <position position="1"/>
    </location>
</feature>
<name>A0A7V8NUJ0_9BACT</name>
<reference evidence="10" key="1">
    <citation type="submission" date="2020-06" db="EMBL/GenBank/DDBJ databases">
        <title>Legume-microbial interactions unlock mineral nutrients during tropical forest succession.</title>
        <authorList>
            <person name="Epihov D.Z."/>
        </authorList>
    </citation>
    <scope>NUCLEOTIDE SEQUENCE [LARGE SCALE GENOMIC DNA]</scope>
    <source>
        <strain evidence="10">Pan2503</strain>
    </source>
</reference>
<dbReference type="Pfam" id="PF02687">
    <property type="entry name" value="FtsX"/>
    <property type="match status" value="1"/>
</dbReference>
<dbReference type="AlphaFoldDB" id="A0A7V8NUJ0"/>
<comment type="caution">
    <text evidence="10">The sequence shown here is derived from an EMBL/GenBank/DDBJ whole genome shotgun (WGS) entry which is preliminary data.</text>
</comment>
<keyword evidence="4 7" id="KW-1133">Transmembrane helix</keyword>
<evidence type="ECO:0000256" key="2">
    <source>
        <dbReference type="ARBA" id="ARBA00022475"/>
    </source>
</evidence>
<dbReference type="GO" id="GO:0005886">
    <property type="term" value="C:plasma membrane"/>
    <property type="evidence" value="ECO:0007669"/>
    <property type="project" value="UniProtKB-SubCell"/>
</dbReference>
<proteinExistence type="inferred from homology"/>
<evidence type="ECO:0000256" key="4">
    <source>
        <dbReference type="ARBA" id="ARBA00022989"/>
    </source>
</evidence>
<evidence type="ECO:0000313" key="10">
    <source>
        <dbReference type="EMBL" id="MBA0087783.1"/>
    </source>
</evidence>
<feature type="transmembrane region" description="Helical" evidence="7">
    <location>
        <begin position="201"/>
        <end position="221"/>
    </location>
</feature>
<dbReference type="GO" id="GO:0022857">
    <property type="term" value="F:transmembrane transporter activity"/>
    <property type="evidence" value="ECO:0007669"/>
    <property type="project" value="TreeGrafter"/>
</dbReference>
<evidence type="ECO:0000259" key="9">
    <source>
        <dbReference type="Pfam" id="PF12704"/>
    </source>
</evidence>
<protein>
    <submittedName>
        <fullName evidence="10">ABC transporter permease</fullName>
    </submittedName>
</protein>
<evidence type="ECO:0000256" key="7">
    <source>
        <dbReference type="SAM" id="Phobius"/>
    </source>
</evidence>